<evidence type="ECO:0000256" key="2">
    <source>
        <dbReference type="ARBA" id="ARBA00012438"/>
    </source>
</evidence>
<evidence type="ECO:0000256" key="4">
    <source>
        <dbReference type="ARBA" id="ARBA00022679"/>
    </source>
</evidence>
<dbReference type="PANTHER" id="PTHR41523">
    <property type="entry name" value="TWO-COMPONENT SYSTEM SENSOR PROTEIN"/>
    <property type="match status" value="1"/>
</dbReference>
<accession>A0ABY4HZI6</accession>
<dbReference type="RefSeq" id="WP_247811368.1">
    <property type="nucleotide sequence ID" value="NZ_CP095855.1"/>
</dbReference>
<dbReference type="InterPro" id="IPR011990">
    <property type="entry name" value="TPR-like_helical_dom_sf"/>
</dbReference>
<reference evidence="12 13" key="1">
    <citation type="submission" date="2022-04" db="EMBL/GenBank/DDBJ databases">
        <title>The arsenic-methylating capacity of Chitinophaga filiformis YT5 during chitin decomposition.</title>
        <authorList>
            <person name="Chen G."/>
            <person name="Liang Y."/>
        </authorList>
    </citation>
    <scope>NUCLEOTIDE SEQUENCE [LARGE SCALE GENOMIC DNA]</scope>
    <source>
        <strain evidence="12 13">YT5</strain>
    </source>
</reference>
<dbReference type="Gene3D" id="1.25.40.10">
    <property type="entry name" value="Tetratricopeptide repeat domain"/>
    <property type="match status" value="3"/>
</dbReference>
<evidence type="ECO:0000313" key="13">
    <source>
        <dbReference type="Proteomes" id="UP000830198"/>
    </source>
</evidence>
<evidence type="ECO:0000256" key="9">
    <source>
        <dbReference type="SAM" id="Phobius"/>
    </source>
</evidence>
<keyword evidence="9" id="KW-0812">Transmembrane</keyword>
<comment type="catalytic activity">
    <reaction evidence="1">
        <text>ATP + protein L-histidine = ADP + protein N-phospho-L-histidine.</text>
        <dbReference type="EC" id="2.7.13.3"/>
    </reaction>
</comment>
<dbReference type="Pfam" id="PF07568">
    <property type="entry name" value="HisKA_2"/>
    <property type="match status" value="1"/>
</dbReference>
<evidence type="ECO:0000256" key="6">
    <source>
        <dbReference type="ARBA" id="ARBA00022777"/>
    </source>
</evidence>
<evidence type="ECO:0000259" key="11">
    <source>
        <dbReference type="PROSITE" id="PS50109"/>
    </source>
</evidence>
<organism evidence="12 13">
    <name type="scientific">Chitinophaga filiformis</name>
    <name type="common">Myxococcus filiformis</name>
    <name type="synonym">Flexibacter filiformis</name>
    <dbReference type="NCBI Taxonomy" id="104663"/>
    <lineage>
        <taxon>Bacteria</taxon>
        <taxon>Pseudomonadati</taxon>
        <taxon>Bacteroidota</taxon>
        <taxon>Chitinophagia</taxon>
        <taxon>Chitinophagales</taxon>
        <taxon>Chitinophagaceae</taxon>
        <taxon>Chitinophaga</taxon>
    </lineage>
</organism>
<dbReference type="Proteomes" id="UP000830198">
    <property type="component" value="Chromosome"/>
</dbReference>
<dbReference type="PANTHER" id="PTHR41523:SF8">
    <property type="entry name" value="ETHYLENE RESPONSE SENSOR PROTEIN"/>
    <property type="match status" value="1"/>
</dbReference>
<keyword evidence="7" id="KW-0067">ATP-binding</keyword>
<name>A0ABY4HZI6_CHIFI</name>
<dbReference type="InterPro" id="IPR036890">
    <property type="entry name" value="HATPase_C_sf"/>
</dbReference>
<dbReference type="InterPro" id="IPR011495">
    <property type="entry name" value="Sig_transdc_His_kin_sub2_dim/P"/>
</dbReference>
<evidence type="ECO:0000256" key="5">
    <source>
        <dbReference type="ARBA" id="ARBA00022741"/>
    </source>
</evidence>
<keyword evidence="3" id="KW-0597">Phosphoprotein</keyword>
<evidence type="ECO:0000313" key="12">
    <source>
        <dbReference type="EMBL" id="UPK69025.1"/>
    </source>
</evidence>
<keyword evidence="5" id="KW-0547">Nucleotide-binding</keyword>
<evidence type="ECO:0000256" key="10">
    <source>
        <dbReference type="SAM" id="SignalP"/>
    </source>
</evidence>
<protein>
    <recommendedName>
        <fullName evidence="2">histidine kinase</fullName>
        <ecNumber evidence="2">2.7.13.3</ecNumber>
    </recommendedName>
</protein>
<sequence length="760" mass="86213">MNRILLLSCCMMGCLLQCLAQKQLPSYAVLQELIKKERPDTAEMRILLNAGYMYVMKPGAVGIDMDSATLFADKILASSIKAGNKIWQGQSYLLYSNILREQQITAKGKAYALEAKSIFQKWQQSAYLADTYVELANYYSLEPRENLDIKISCYKEAIKLYRAAGLKERLAHTLYVLGDLYNVTDDFKLLTETLAQSVAIYDEIKVEPGADVYSLLGTGYNRLGDFGNALKYNLLAVKVVESRKDTVSTNATVYNRLALLYHYMGESDEALKYYQKAWLIASKLNDTSTLRLLSINTAATYAMKKRPDKALAVIKRLERNYPPTDFAEKMWMYIFIAGCHMDLKQHNAALPYIRIVHKGKNQLPDMLHASADDIESRYYLITGDYVKSHQLALNVIATALRSKNLSLQSVAYHDLFQADSAMGNYKEAVEHYRQYKIVNDSLFNISKAIQISTLQVQFETQQKQQSIELLTRKSQLQRAALDKVRFTRNVIIAGAVMLVIMLALGYNRYQLKLSNNRQLMQKQNEINEKNISLQDLIATQHKLLGEKEWLVKEIHHRVKNNLQIVMSLLNTQAAFLDDKDALNAIRESRYRMQAISLIHQKLYQSENMALIEMSAYIKDLVEYLKDGFSGINKIRFDLQIANIKLDVSHSVPIGLILNEAITNSIKYAFTGNGLIKISLQETSPGQLTLIIADDGVGLPIEDNNRDRKQSMGMMLMNTLAEQLDGTLHIQSRNGVIITVSFKYQEEQAFTTSGEAITSPI</sequence>
<dbReference type="InterPro" id="IPR005467">
    <property type="entry name" value="His_kinase_dom"/>
</dbReference>
<dbReference type="PROSITE" id="PS50109">
    <property type="entry name" value="HIS_KIN"/>
    <property type="match status" value="1"/>
</dbReference>
<feature type="signal peptide" evidence="10">
    <location>
        <begin position="1"/>
        <end position="20"/>
    </location>
</feature>
<dbReference type="SUPFAM" id="SSF55874">
    <property type="entry name" value="ATPase domain of HSP90 chaperone/DNA topoisomerase II/histidine kinase"/>
    <property type="match status" value="1"/>
</dbReference>
<feature type="domain" description="Histidine kinase" evidence="11">
    <location>
        <begin position="553"/>
        <end position="745"/>
    </location>
</feature>
<keyword evidence="10" id="KW-0732">Signal</keyword>
<dbReference type="Gene3D" id="3.30.565.10">
    <property type="entry name" value="Histidine kinase-like ATPase, C-terminal domain"/>
    <property type="match status" value="1"/>
</dbReference>
<dbReference type="SMART" id="SM00387">
    <property type="entry name" value="HATPase_c"/>
    <property type="match status" value="1"/>
</dbReference>
<keyword evidence="4" id="KW-0808">Transferase</keyword>
<gene>
    <name evidence="12" type="ORF">MYF79_29130</name>
</gene>
<keyword evidence="8" id="KW-0802">TPR repeat</keyword>
<feature type="transmembrane region" description="Helical" evidence="9">
    <location>
        <begin position="490"/>
        <end position="509"/>
    </location>
</feature>
<dbReference type="SMART" id="SM00028">
    <property type="entry name" value="TPR"/>
    <property type="match status" value="3"/>
</dbReference>
<dbReference type="InterPro" id="IPR003594">
    <property type="entry name" value="HATPase_dom"/>
</dbReference>
<dbReference type="Pfam" id="PF02518">
    <property type="entry name" value="HATPase_c"/>
    <property type="match status" value="1"/>
</dbReference>
<proteinExistence type="predicted"/>
<dbReference type="EC" id="2.7.13.3" evidence="2"/>
<dbReference type="InterPro" id="IPR019734">
    <property type="entry name" value="TPR_rpt"/>
</dbReference>
<keyword evidence="6" id="KW-0418">Kinase</keyword>
<keyword evidence="9" id="KW-0472">Membrane</keyword>
<evidence type="ECO:0000256" key="8">
    <source>
        <dbReference type="PROSITE-ProRule" id="PRU00339"/>
    </source>
</evidence>
<dbReference type="Pfam" id="PF13424">
    <property type="entry name" value="TPR_12"/>
    <property type="match status" value="1"/>
</dbReference>
<dbReference type="Gene3D" id="3.30.450.20">
    <property type="entry name" value="PAS domain"/>
    <property type="match status" value="1"/>
</dbReference>
<dbReference type="EMBL" id="CP095855">
    <property type="protein sequence ID" value="UPK69025.1"/>
    <property type="molecule type" value="Genomic_DNA"/>
</dbReference>
<feature type="repeat" description="TPR" evidence="8">
    <location>
        <begin position="251"/>
        <end position="284"/>
    </location>
</feature>
<dbReference type="PROSITE" id="PS50005">
    <property type="entry name" value="TPR"/>
    <property type="match status" value="1"/>
</dbReference>
<dbReference type="SUPFAM" id="SSF48452">
    <property type="entry name" value="TPR-like"/>
    <property type="match status" value="3"/>
</dbReference>
<evidence type="ECO:0000256" key="3">
    <source>
        <dbReference type="ARBA" id="ARBA00022553"/>
    </source>
</evidence>
<evidence type="ECO:0000256" key="1">
    <source>
        <dbReference type="ARBA" id="ARBA00000085"/>
    </source>
</evidence>
<keyword evidence="9" id="KW-1133">Transmembrane helix</keyword>
<keyword evidence="13" id="KW-1185">Reference proteome</keyword>
<evidence type="ECO:0000256" key="7">
    <source>
        <dbReference type="ARBA" id="ARBA00022840"/>
    </source>
</evidence>
<feature type="chain" id="PRO_5045857611" description="histidine kinase" evidence="10">
    <location>
        <begin position="21"/>
        <end position="760"/>
    </location>
</feature>